<feature type="region of interest" description="Disordered" evidence="1">
    <location>
        <begin position="1"/>
        <end position="21"/>
    </location>
</feature>
<dbReference type="EMBL" id="BPRC01000001">
    <property type="protein sequence ID" value="GJE63724.1"/>
    <property type="molecule type" value="Genomic_DNA"/>
</dbReference>
<feature type="compositionally biased region" description="Basic and acidic residues" evidence="1">
    <location>
        <begin position="9"/>
        <end position="21"/>
    </location>
</feature>
<dbReference type="RefSeq" id="WP_238222723.1">
    <property type="nucleotide sequence ID" value="NZ_BAAADH010000001.1"/>
</dbReference>
<keyword evidence="3" id="KW-1185">Reference proteome</keyword>
<proteinExistence type="predicted"/>
<protein>
    <submittedName>
        <fullName evidence="2">Uncharacterized protein</fullName>
    </submittedName>
</protein>
<dbReference type="Proteomes" id="UP001055039">
    <property type="component" value="Unassembled WGS sequence"/>
</dbReference>
<evidence type="ECO:0000313" key="2">
    <source>
        <dbReference type="EMBL" id="GJE63724.1"/>
    </source>
</evidence>
<name>A0ABQ4U9R0_9HYPH</name>
<comment type="caution">
    <text evidence="2">The sequence shown here is derived from an EMBL/GenBank/DDBJ whole genome shotgun (WGS) entry which is preliminary data.</text>
</comment>
<sequence length="69" mass="8138">MKRAASRSLAREMTSRANRAAEKRRLWQAVRRELWELQAGLGFSAMVEPHPRFLAVHPYWAHLMSEDEF</sequence>
<evidence type="ECO:0000313" key="3">
    <source>
        <dbReference type="Proteomes" id="UP001055039"/>
    </source>
</evidence>
<evidence type="ECO:0000256" key="1">
    <source>
        <dbReference type="SAM" id="MobiDB-lite"/>
    </source>
</evidence>
<organism evidence="2 3">
    <name type="scientific">Methylorubrum aminovorans</name>
    <dbReference type="NCBI Taxonomy" id="269069"/>
    <lineage>
        <taxon>Bacteria</taxon>
        <taxon>Pseudomonadati</taxon>
        <taxon>Pseudomonadota</taxon>
        <taxon>Alphaproteobacteria</taxon>
        <taxon>Hyphomicrobiales</taxon>
        <taxon>Methylobacteriaceae</taxon>
        <taxon>Methylorubrum</taxon>
    </lineage>
</organism>
<accession>A0ABQ4U9R0</accession>
<gene>
    <name evidence="2" type="ORF">LNAOJCKE_0922</name>
</gene>
<reference evidence="2" key="1">
    <citation type="journal article" date="2021" name="Front. Microbiol.">
        <title>Comprehensive Comparative Genomics and Phenotyping of Methylobacterium Species.</title>
        <authorList>
            <person name="Alessa O."/>
            <person name="Ogura Y."/>
            <person name="Fujitani Y."/>
            <person name="Takami H."/>
            <person name="Hayashi T."/>
            <person name="Sahin N."/>
            <person name="Tani A."/>
        </authorList>
    </citation>
    <scope>NUCLEOTIDE SEQUENCE</scope>
    <source>
        <strain evidence="2">NBRC 15686</strain>
    </source>
</reference>
<reference evidence="2" key="2">
    <citation type="submission" date="2021-08" db="EMBL/GenBank/DDBJ databases">
        <authorList>
            <person name="Tani A."/>
            <person name="Ola A."/>
            <person name="Ogura Y."/>
            <person name="Katsura K."/>
            <person name="Hayashi T."/>
        </authorList>
    </citation>
    <scope>NUCLEOTIDE SEQUENCE</scope>
    <source>
        <strain evidence="2">NBRC 15686</strain>
    </source>
</reference>